<gene>
    <name evidence="2" type="ORF">E1202_29620</name>
</gene>
<dbReference type="PANTHER" id="PTHR42815">
    <property type="entry name" value="FAD-BINDING, PUTATIVE (AFU_ORTHOLOGUE AFUA_6G07600)-RELATED"/>
    <property type="match status" value="1"/>
</dbReference>
<dbReference type="PANTHER" id="PTHR42815:SF2">
    <property type="entry name" value="FAD-BINDING, PUTATIVE (AFU_ORTHOLOGUE AFUA_6G07600)-RELATED"/>
    <property type="match status" value="1"/>
</dbReference>
<proteinExistence type="predicted"/>
<feature type="domain" description="Pyridoxamine 5'-phosphate oxidase N-terminal" evidence="1">
    <location>
        <begin position="39"/>
        <end position="155"/>
    </location>
</feature>
<keyword evidence="3" id="KW-1185">Reference proteome</keyword>
<accession>A0A4R5B956</accession>
<dbReference type="InterPro" id="IPR024029">
    <property type="entry name" value="Pyridox_Oxase_FMN-dep"/>
</dbReference>
<protein>
    <submittedName>
        <fullName evidence="2">Pyridoxamine 5'-phosphate oxidase family protein</fullName>
    </submittedName>
</protein>
<dbReference type="InterPro" id="IPR011576">
    <property type="entry name" value="Pyridox_Oxase_N"/>
</dbReference>
<organism evidence="2 3">
    <name type="scientific">Saccharopolyspora karakumensis</name>
    <dbReference type="NCBI Taxonomy" id="2530386"/>
    <lineage>
        <taxon>Bacteria</taxon>
        <taxon>Bacillati</taxon>
        <taxon>Actinomycetota</taxon>
        <taxon>Actinomycetes</taxon>
        <taxon>Pseudonocardiales</taxon>
        <taxon>Pseudonocardiaceae</taxon>
        <taxon>Saccharopolyspora</taxon>
    </lineage>
</organism>
<dbReference type="Gene3D" id="2.30.110.10">
    <property type="entry name" value="Electron Transport, Fmn-binding Protein, Chain A"/>
    <property type="match status" value="1"/>
</dbReference>
<evidence type="ECO:0000259" key="1">
    <source>
        <dbReference type="Pfam" id="PF01243"/>
    </source>
</evidence>
<dbReference type="RefSeq" id="WP_132686612.1">
    <property type="nucleotide sequence ID" value="NZ_SMLA01000083.1"/>
</dbReference>
<evidence type="ECO:0000313" key="2">
    <source>
        <dbReference type="EMBL" id="TDD81076.1"/>
    </source>
</evidence>
<comment type="caution">
    <text evidence="2">The sequence shown here is derived from an EMBL/GenBank/DDBJ whole genome shotgun (WGS) entry which is preliminary data.</text>
</comment>
<sequence>MELEGLTEITSTGELEEVVGAPLQRVLDKQRPALHALDREWLAASPFCLVATSDADGRCDVSPKGDPPGFTHVLDDTTIAIPERPGNRRVDGFRNVLANPHVGLLYFIPGRGDTLRINGRARLLRDAPFFERMVVKGHRPSVVLLVEVEEVFHHCSKAFLRSGLWDSRTWDPEAVPSRAHIAKNLERPNDSMSELEHYYSDERYAKLLYDAKA</sequence>
<dbReference type="Proteomes" id="UP000294723">
    <property type="component" value="Unassembled WGS sequence"/>
</dbReference>
<dbReference type="EMBL" id="SMLA01000083">
    <property type="protein sequence ID" value="TDD81076.1"/>
    <property type="molecule type" value="Genomic_DNA"/>
</dbReference>
<evidence type="ECO:0000313" key="3">
    <source>
        <dbReference type="Proteomes" id="UP000294723"/>
    </source>
</evidence>
<dbReference type="Pfam" id="PF01243">
    <property type="entry name" value="PNPOx_N"/>
    <property type="match status" value="1"/>
</dbReference>
<dbReference type="NCBIfam" id="TIGR04025">
    <property type="entry name" value="PPOX_FMN_DR2398"/>
    <property type="match status" value="1"/>
</dbReference>
<name>A0A4R5B956_9PSEU</name>
<dbReference type="SUPFAM" id="SSF50475">
    <property type="entry name" value="FMN-binding split barrel"/>
    <property type="match status" value="1"/>
</dbReference>
<dbReference type="AlphaFoldDB" id="A0A4R5B956"/>
<reference evidence="2 3" key="1">
    <citation type="submission" date="2019-03" db="EMBL/GenBank/DDBJ databases">
        <title>Draft genome sequences of novel Actinobacteria.</title>
        <authorList>
            <person name="Sahin N."/>
            <person name="Ay H."/>
            <person name="Saygin H."/>
        </authorList>
    </citation>
    <scope>NUCLEOTIDE SEQUENCE [LARGE SCALE GENOMIC DNA]</scope>
    <source>
        <strain evidence="2 3">5K548</strain>
    </source>
</reference>
<dbReference type="InterPro" id="IPR012349">
    <property type="entry name" value="Split_barrel_FMN-bd"/>
</dbReference>